<dbReference type="FunFam" id="3.40.50.300:FF:000759">
    <property type="entry name" value="probable ATP-dependent RNA helicase DDX52"/>
    <property type="match status" value="1"/>
</dbReference>
<evidence type="ECO:0000256" key="1">
    <source>
        <dbReference type="ARBA" id="ARBA00004604"/>
    </source>
</evidence>
<dbReference type="RefSeq" id="XP_034236841.1">
    <property type="nucleotide sequence ID" value="XM_034380950.1"/>
</dbReference>
<dbReference type="GO" id="GO:0005829">
    <property type="term" value="C:cytosol"/>
    <property type="evidence" value="ECO:0007669"/>
    <property type="project" value="TreeGrafter"/>
</dbReference>
<dbReference type="PANTHER" id="PTHR47959:SF15">
    <property type="entry name" value="RNA HELICASE"/>
    <property type="match status" value="1"/>
</dbReference>
<dbReference type="InterPro" id="IPR001650">
    <property type="entry name" value="Helicase_C-like"/>
</dbReference>
<dbReference type="GO" id="GO:0003723">
    <property type="term" value="F:RNA binding"/>
    <property type="evidence" value="ECO:0007669"/>
    <property type="project" value="UniProtKB-KW"/>
</dbReference>
<proteinExistence type="inferred from homology"/>
<dbReference type="Pfam" id="PF00271">
    <property type="entry name" value="Helicase_C"/>
    <property type="match status" value="1"/>
</dbReference>
<keyword evidence="5 18" id="KW-0347">Helicase</keyword>
<dbReference type="Gene3D" id="3.40.50.300">
    <property type="entry name" value="P-loop containing nucleotide triphosphate hydrolases"/>
    <property type="match status" value="2"/>
</dbReference>
<reference evidence="18" key="1">
    <citation type="submission" date="2025-08" db="UniProtKB">
        <authorList>
            <consortium name="RefSeq"/>
        </authorList>
    </citation>
    <scope>IDENTIFICATION</scope>
    <source>
        <tissue evidence="18">Total insect</tissue>
    </source>
</reference>
<dbReference type="GO" id="GO:0016787">
    <property type="term" value="F:hydrolase activity"/>
    <property type="evidence" value="ECO:0007669"/>
    <property type="project" value="UniProtKB-KW"/>
</dbReference>
<dbReference type="PROSITE" id="PS51195">
    <property type="entry name" value="Q_MOTIF"/>
    <property type="match status" value="1"/>
</dbReference>
<evidence type="ECO:0000256" key="8">
    <source>
        <dbReference type="ARBA" id="ARBA00023242"/>
    </source>
</evidence>
<feature type="domain" description="DEAD-box RNA helicase Q" evidence="16">
    <location>
        <begin position="203"/>
        <end position="231"/>
    </location>
</feature>
<dbReference type="PROSITE" id="PS51194">
    <property type="entry name" value="HELICASE_CTER"/>
    <property type="match status" value="1"/>
</dbReference>
<feature type="compositionally biased region" description="Basic residues" evidence="13">
    <location>
        <begin position="686"/>
        <end position="700"/>
    </location>
</feature>
<dbReference type="CTD" id="39979"/>
<accession>A0A6P8YJF2</accession>
<dbReference type="OrthoDB" id="360161at2759"/>
<dbReference type="KEGG" id="tpal:117642618"/>
<dbReference type="GO" id="GO:0003724">
    <property type="term" value="F:RNA helicase activity"/>
    <property type="evidence" value="ECO:0007669"/>
    <property type="project" value="UniProtKB-EC"/>
</dbReference>
<keyword evidence="6" id="KW-0067">ATP-binding</keyword>
<evidence type="ECO:0000256" key="7">
    <source>
        <dbReference type="ARBA" id="ARBA00022884"/>
    </source>
</evidence>
<keyword evidence="7" id="KW-0694">RNA-binding</keyword>
<feature type="domain" description="Helicase C-terminal" evidence="15">
    <location>
        <begin position="423"/>
        <end position="584"/>
    </location>
</feature>
<organism evidence="18">
    <name type="scientific">Thrips palmi</name>
    <name type="common">Melon thrips</name>
    <dbReference type="NCBI Taxonomy" id="161013"/>
    <lineage>
        <taxon>Eukaryota</taxon>
        <taxon>Metazoa</taxon>
        <taxon>Ecdysozoa</taxon>
        <taxon>Arthropoda</taxon>
        <taxon>Hexapoda</taxon>
        <taxon>Insecta</taxon>
        <taxon>Pterygota</taxon>
        <taxon>Neoptera</taxon>
        <taxon>Paraneoptera</taxon>
        <taxon>Thysanoptera</taxon>
        <taxon>Terebrantia</taxon>
        <taxon>Thripoidea</taxon>
        <taxon>Thripidae</taxon>
        <taxon>Thrips</taxon>
    </lineage>
</organism>
<dbReference type="InterPro" id="IPR014001">
    <property type="entry name" value="Helicase_ATP-bd"/>
</dbReference>
<evidence type="ECO:0000313" key="18">
    <source>
        <dbReference type="RefSeq" id="XP_034236841.1"/>
    </source>
</evidence>
<keyword evidence="8" id="KW-0539">Nucleus</keyword>
<evidence type="ECO:0000256" key="2">
    <source>
        <dbReference type="ARBA" id="ARBA00012552"/>
    </source>
</evidence>
<evidence type="ECO:0000256" key="9">
    <source>
        <dbReference type="ARBA" id="ARBA00024355"/>
    </source>
</evidence>
<evidence type="ECO:0000256" key="13">
    <source>
        <dbReference type="SAM" id="MobiDB-lite"/>
    </source>
</evidence>
<name>A0A6P8YJF2_THRPL</name>
<dbReference type="AlphaFoldDB" id="A0A6P8YJF2"/>
<feature type="domain" description="Helicase ATP-binding" evidence="14">
    <location>
        <begin position="234"/>
        <end position="412"/>
    </location>
</feature>
<evidence type="ECO:0000256" key="5">
    <source>
        <dbReference type="ARBA" id="ARBA00022806"/>
    </source>
</evidence>
<dbReference type="SMART" id="SM00490">
    <property type="entry name" value="HELICc"/>
    <property type="match status" value="1"/>
</dbReference>
<evidence type="ECO:0000256" key="10">
    <source>
        <dbReference type="ARBA" id="ARBA00044533"/>
    </source>
</evidence>
<dbReference type="InterPro" id="IPR027417">
    <property type="entry name" value="P-loop_NTPase"/>
</dbReference>
<evidence type="ECO:0000256" key="12">
    <source>
        <dbReference type="PROSITE-ProRule" id="PRU00552"/>
    </source>
</evidence>
<dbReference type="GO" id="GO:0005524">
    <property type="term" value="F:ATP binding"/>
    <property type="evidence" value="ECO:0007669"/>
    <property type="project" value="UniProtKB-KW"/>
</dbReference>
<feature type="region of interest" description="Disordered" evidence="13">
    <location>
        <begin position="589"/>
        <end position="700"/>
    </location>
</feature>
<feature type="compositionally biased region" description="Acidic residues" evidence="13">
    <location>
        <begin position="73"/>
        <end position="101"/>
    </location>
</feature>
<evidence type="ECO:0000256" key="3">
    <source>
        <dbReference type="ARBA" id="ARBA00022741"/>
    </source>
</evidence>
<keyword evidence="17" id="KW-1185">Reference proteome</keyword>
<dbReference type="InterPro" id="IPR014014">
    <property type="entry name" value="RNA_helicase_DEAD_Q_motif"/>
</dbReference>
<keyword evidence="4" id="KW-0378">Hydrolase</keyword>
<dbReference type="CDD" id="cd17957">
    <property type="entry name" value="DEADc_DDX52"/>
    <property type="match status" value="1"/>
</dbReference>
<feature type="short sequence motif" description="Q motif" evidence="12">
    <location>
        <begin position="203"/>
        <end position="231"/>
    </location>
</feature>
<evidence type="ECO:0000259" key="16">
    <source>
        <dbReference type="PROSITE" id="PS51195"/>
    </source>
</evidence>
<protein>
    <recommendedName>
        <fullName evidence="10">Probable ATP-dependent RNA helicase DDX52</fullName>
        <ecNumber evidence="2">3.6.4.13</ecNumber>
    </recommendedName>
</protein>
<dbReference type="InterPro" id="IPR044764">
    <property type="entry name" value="DDX52/Rok1_DEADc"/>
</dbReference>
<dbReference type="SMART" id="SM00487">
    <property type="entry name" value="DEXDc"/>
    <property type="match status" value="1"/>
</dbReference>
<evidence type="ECO:0000259" key="15">
    <source>
        <dbReference type="PROSITE" id="PS51194"/>
    </source>
</evidence>
<dbReference type="GeneID" id="117642618"/>
<dbReference type="GO" id="GO:0030490">
    <property type="term" value="P:maturation of SSU-rRNA"/>
    <property type="evidence" value="ECO:0007669"/>
    <property type="project" value="InterPro"/>
</dbReference>
<feature type="compositionally biased region" description="Basic and acidic residues" evidence="13">
    <location>
        <begin position="592"/>
        <end position="625"/>
    </location>
</feature>
<dbReference type="Proteomes" id="UP000515158">
    <property type="component" value="Unplaced"/>
</dbReference>
<evidence type="ECO:0000256" key="4">
    <source>
        <dbReference type="ARBA" id="ARBA00022801"/>
    </source>
</evidence>
<keyword evidence="3" id="KW-0547">Nucleotide-binding</keyword>
<dbReference type="InParanoid" id="A0A6P8YJF2"/>
<evidence type="ECO:0000313" key="17">
    <source>
        <dbReference type="Proteomes" id="UP000515158"/>
    </source>
</evidence>
<feature type="region of interest" description="Disordered" evidence="13">
    <location>
        <begin position="17"/>
        <end position="125"/>
    </location>
</feature>
<evidence type="ECO:0000256" key="11">
    <source>
        <dbReference type="ARBA" id="ARBA00047984"/>
    </source>
</evidence>
<dbReference type="InterPro" id="IPR011545">
    <property type="entry name" value="DEAD/DEAH_box_helicase_dom"/>
</dbReference>
<comment type="similarity">
    <text evidence="9">Belongs to the DEAD box helicase family. DDX52/ROK1 subfamily.</text>
</comment>
<dbReference type="PANTHER" id="PTHR47959">
    <property type="entry name" value="ATP-DEPENDENT RNA HELICASE RHLE-RELATED"/>
    <property type="match status" value="1"/>
</dbReference>
<sequence>MDAHDLFKKLSNGVRFNRKKFGPSVAHAEKPLGPVQVKKEEVFNAAEEWMKAGSDAGSDDDDDADPKKSLDSGSDEDDSHGEYDDSDDDDDDNDDDDDDSPNESQQEMPRKNRRHNGSELDLEDEVKVIQDNDKPLTLLGDMSSDQSGKLITVKKEKKLHKKKLSPEEKLKAQEEERINAIRKKLRLSISGDGVPAPIESFDDLQTIYGVSSNLINNLRKSGYTEPTPIQSQTWPVMLKNRQILACAPTGSGKTAAFLLPLLHNLRGLRRDGIRAVIVSPTRELAKQTHRECQRLAENTGLNVHIISKVNLTNAKLNLAKTNKFDILITTPNRLLFLLNQEPAIISLKSVQWLIVDESDKLFEAGPRGFRDQLAAIYQACESKNIKRGMFSATHGAHVAKWCKQNLKGLIAVTVGHRNTTTDKVKQELVFVGGEQGKLIAMREMISKGLQPPVLVFVQSKDRAKELFSELLYDGINVDVIHSERTQLQRDNVVRSFREGKIWVLICTELMGRGIDFKGVNLVINYDFPPSAVSYIHRIGRTGRAGREGRAVTFFTVSDSAILRSIATVMKDSGCDVPAYMLEMKKVTKKVRRERENHAPERESISTVPLREKQKQENLQRKIENGKRRKKGLPPLPEKPKVIKKRKAEESISGGSKKKRKVSGNNSSKKTEKIQEGHSNGSSQKKTNFKKKKKKKSDSKA</sequence>
<dbReference type="FunCoup" id="A0A6P8YJF2">
    <property type="interactions" value="1690"/>
</dbReference>
<comment type="catalytic activity">
    <reaction evidence="11">
        <text>ATP + H2O = ADP + phosphate + H(+)</text>
        <dbReference type="Rhea" id="RHEA:13065"/>
        <dbReference type="ChEBI" id="CHEBI:15377"/>
        <dbReference type="ChEBI" id="CHEBI:15378"/>
        <dbReference type="ChEBI" id="CHEBI:30616"/>
        <dbReference type="ChEBI" id="CHEBI:43474"/>
        <dbReference type="ChEBI" id="CHEBI:456216"/>
        <dbReference type="EC" id="3.6.4.13"/>
    </reaction>
</comment>
<dbReference type="InterPro" id="IPR050079">
    <property type="entry name" value="DEAD_box_RNA_helicase"/>
</dbReference>
<evidence type="ECO:0000259" key="14">
    <source>
        <dbReference type="PROSITE" id="PS51192"/>
    </source>
</evidence>
<comment type="subcellular location">
    <subcellularLocation>
        <location evidence="1">Nucleus</location>
        <location evidence="1">Nucleolus</location>
    </subcellularLocation>
</comment>
<dbReference type="PROSITE" id="PS51192">
    <property type="entry name" value="HELICASE_ATP_BIND_1"/>
    <property type="match status" value="1"/>
</dbReference>
<dbReference type="GO" id="GO:0005730">
    <property type="term" value="C:nucleolus"/>
    <property type="evidence" value="ECO:0007669"/>
    <property type="project" value="UniProtKB-SubCell"/>
</dbReference>
<dbReference type="CDD" id="cd18787">
    <property type="entry name" value="SF2_C_DEAD"/>
    <property type="match status" value="1"/>
</dbReference>
<dbReference type="EC" id="3.6.4.13" evidence="2"/>
<dbReference type="Pfam" id="PF00270">
    <property type="entry name" value="DEAD"/>
    <property type="match status" value="1"/>
</dbReference>
<evidence type="ECO:0000256" key="6">
    <source>
        <dbReference type="ARBA" id="ARBA00022840"/>
    </source>
</evidence>
<gene>
    <name evidence="18" type="primary">LOC117642618</name>
</gene>
<dbReference type="SUPFAM" id="SSF52540">
    <property type="entry name" value="P-loop containing nucleoside triphosphate hydrolases"/>
    <property type="match status" value="1"/>
</dbReference>